<dbReference type="PANTHER" id="PTHR35446:SF2">
    <property type="entry name" value="CARBOXYMUCONOLACTONE DECARBOXYLASE-LIKE DOMAIN-CONTAINING PROTEIN"/>
    <property type="match status" value="1"/>
</dbReference>
<gene>
    <name evidence="2" type="ORF">MNQ99_03310</name>
</gene>
<dbReference type="InterPro" id="IPR004675">
    <property type="entry name" value="AhpD_core"/>
</dbReference>
<dbReference type="Gene3D" id="1.20.1290.10">
    <property type="entry name" value="AhpD-like"/>
    <property type="match status" value="1"/>
</dbReference>
<dbReference type="EMBL" id="CP093326">
    <property type="protein sequence ID" value="UNK46414.1"/>
    <property type="molecule type" value="Genomic_DNA"/>
</dbReference>
<accession>A0ABY3WFD7</accession>
<dbReference type="SUPFAM" id="SSF69118">
    <property type="entry name" value="AhpD-like"/>
    <property type="match status" value="1"/>
</dbReference>
<sequence>MSTDERRANIYIDKQNPAAYRALNGLALKVGEAADAAGLDRKLVELLNLRISQINGCSYCLNMHTRLALGEGETAQRLSVLPSWRDTEVFTDKERAALALAEALTELPAHHSQEREYAAAREQLTDEEFSAVSWITVAMNAFNRVSIVSKHRVRPNK</sequence>
<evidence type="ECO:0000259" key="1">
    <source>
        <dbReference type="Pfam" id="PF02627"/>
    </source>
</evidence>
<dbReference type="InterPro" id="IPR029032">
    <property type="entry name" value="AhpD-like"/>
</dbReference>
<keyword evidence="3" id="KW-1185">Reference proteome</keyword>
<organism evidence="2 3">
    <name type="scientific">Arthrobacter sulfonylureivorans</name>
    <dbReference type="NCBI Taxonomy" id="2486855"/>
    <lineage>
        <taxon>Bacteria</taxon>
        <taxon>Bacillati</taxon>
        <taxon>Actinomycetota</taxon>
        <taxon>Actinomycetes</taxon>
        <taxon>Micrococcales</taxon>
        <taxon>Micrococcaceae</taxon>
        <taxon>Arthrobacter</taxon>
    </lineage>
</organism>
<evidence type="ECO:0000313" key="2">
    <source>
        <dbReference type="EMBL" id="UNK46414.1"/>
    </source>
</evidence>
<proteinExistence type="predicted"/>
<name>A0ABY3WFD7_9MICC</name>
<dbReference type="PANTHER" id="PTHR35446">
    <property type="entry name" value="SI:CH211-175M2.5"/>
    <property type="match status" value="1"/>
</dbReference>
<dbReference type="RefSeq" id="WP_241914442.1">
    <property type="nucleotide sequence ID" value="NZ_CP093326.1"/>
</dbReference>
<protein>
    <submittedName>
        <fullName evidence="2">Carboxymuconolactone decarboxylase family protein</fullName>
    </submittedName>
</protein>
<dbReference type="Proteomes" id="UP000829069">
    <property type="component" value="Chromosome"/>
</dbReference>
<dbReference type="Pfam" id="PF02627">
    <property type="entry name" value="CMD"/>
    <property type="match status" value="1"/>
</dbReference>
<reference evidence="2 3" key="1">
    <citation type="submission" date="2022-03" db="EMBL/GenBank/DDBJ databases">
        <title>Isotopic signatures of nitrous oxide derived from detoxification processes.</title>
        <authorList>
            <person name="Behrendt U."/>
            <person name="Buchen C."/>
            <person name="Well R."/>
            <person name="Ulrich A."/>
            <person name="Rohe L."/>
            <person name="Kolb S."/>
            <person name="Schloter M."/>
            <person name="Horn M.A."/>
            <person name="Augustin J."/>
        </authorList>
    </citation>
    <scope>NUCLEOTIDE SEQUENCE [LARGE SCALE GENOMIC DNA]</scope>
    <source>
        <strain evidence="2 3">S4-C24</strain>
    </source>
</reference>
<dbReference type="NCBIfam" id="TIGR00778">
    <property type="entry name" value="ahpD_dom"/>
    <property type="match status" value="1"/>
</dbReference>
<feature type="domain" description="Carboxymuconolactone decarboxylase-like" evidence="1">
    <location>
        <begin position="17"/>
        <end position="103"/>
    </location>
</feature>
<evidence type="ECO:0000313" key="3">
    <source>
        <dbReference type="Proteomes" id="UP000829069"/>
    </source>
</evidence>
<dbReference type="InterPro" id="IPR003779">
    <property type="entry name" value="CMD-like"/>
</dbReference>